<dbReference type="GO" id="GO:0016791">
    <property type="term" value="F:phosphatase activity"/>
    <property type="evidence" value="ECO:0007669"/>
    <property type="project" value="TreeGrafter"/>
</dbReference>
<evidence type="ECO:0008006" key="6">
    <source>
        <dbReference type="Google" id="ProtNLM"/>
    </source>
</evidence>
<proteinExistence type="predicted"/>
<reference evidence="4" key="1">
    <citation type="submission" date="2021-01" db="EMBL/GenBank/DDBJ databases">
        <title>Whole genome shotgun sequence of Virgisporangium aliadipatigenens NBRC 105644.</title>
        <authorList>
            <person name="Komaki H."/>
            <person name="Tamura T."/>
        </authorList>
    </citation>
    <scope>NUCLEOTIDE SEQUENCE</scope>
    <source>
        <strain evidence="4">NBRC 105644</strain>
    </source>
</reference>
<gene>
    <name evidence="4" type="ORF">Val02_34890</name>
</gene>
<comment type="caution">
    <text evidence="4">The sequence shown here is derived from an EMBL/GenBank/DDBJ whole genome shotgun (WGS) entry which is preliminary data.</text>
</comment>
<dbReference type="InterPro" id="IPR001932">
    <property type="entry name" value="PPM-type_phosphatase-like_dom"/>
</dbReference>
<dbReference type="InterPro" id="IPR029016">
    <property type="entry name" value="GAF-like_dom_sf"/>
</dbReference>
<feature type="domain" description="GAF" evidence="2">
    <location>
        <begin position="207"/>
        <end position="358"/>
    </location>
</feature>
<dbReference type="PANTHER" id="PTHR43156">
    <property type="entry name" value="STAGE II SPORULATION PROTEIN E-RELATED"/>
    <property type="match status" value="1"/>
</dbReference>
<evidence type="ECO:0000259" key="2">
    <source>
        <dbReference type="SMART" id="SM00065"/>
    </source>
</evidence>
<accession>A0A8J4DRB4</accession>
<dbReference type="PANTHER" id="PTHR43156:SF2">
    <property type="entry name" value="STAGE II SPORULATION PROTEIN E"/>
    <property type="match status" value="1"/>
</dbReference>
<dbReference type="InterPro" id="IPR003018">
    <property type="entry name" value="GAF"/>
</dbReference>
<keyword evidence="5" id="KW-1185">Reference proteome</keyword>
<dbReference type="AlphaFoldDB" id="A0A8J4DRB4"/>
<dbReference type="SMART" id="SM00065">
    <property type="entry name" value="GAF"/>
    <property type="match status" value="2"/>
</dbReference>
<dbReference type="EMBL" id="BOPF01000012">
    <property type="protein sequence ID" value="GIJ46603.1"/>
    <property type="molecule type" value="Genomic_DNA"/>
</dbReference>
<dbReference type="Proteomes" id="UP000619260">
    <property type="component" value="Unassembled WGS sequence"/>
</dbReference>
<evidence type="ECO:0000313" key="5">
    <source>
        <dbReference type="Proteomes" id="UP000619260"/>
    </source>
</evidence>
<dbReference type="InterPro" id="IPR052016">
    <property type="entry name" value="Bact_Sigma-Reg"/>
</dbReference>
<dbReference type="SMART" id="SM00331">
    <property type="entry name" value="PP2C_SIG"/>
    <property type="match status" value="1"/>
</dbReference>
<feature type="domain" description="GAF" evidence="2">
    <location>
        <begin position="33"/>
        <end position="179"/>
    </location>
</feature>
<dbReference type="InterPro" id="IPR036457">
    <property type="entry name" value="PPM-type-like_dom_sf"/>
</dbReference>
<dbReference type="Pfam" id="PF07228">
    <property type="entry name" value="SpoIIE"/>
    <property type="match status" value="1"/>
</dbReference>
<organism evidence="4 5">
    <name type="scientific">Virgisporangium aliadipatigenens</name>
    <dbReference type="NCBI Taxonomy" id="741659"/>
    <lineage>
        <taxon>Bacteria</taxon>
        <taxon>Bacillati</taxon>
        <taxon>Actinomycetota</taxon>
        <taxon>Actinomycetes</taxon>
        <taxon>Micromonosporales</taxon>
        <taxon>Micromonosporaceae</taxon>
        <taxon>Virgisporangium</taxon>
    </lineage>
</organism>
<evidence type="ECO:0000256" key="1">
    <source>
        <dbReference type="ARBA" id="ARBA00022801"/>
    </source>
</evidence>
<feature type="domain" description="PPM-type phosphatase" evidence="3">
    <location>
        <begin position="377"/>
        <end position="590"/>
    </location>
</feature>
<dbReference type="SUPFAM" id="SSF81606">
    <property type="entry name" value="PP2C-like"/>
    <property type="match status" value="1"/>
</dbReference>
<dbReference type="Pfam" id="PF13185">
    <property type="entry name" value="GAF_2"/>
    <property type="match status" value="1"/>
</dbReference>
<dbReference type="Gene3D" id="3.60.40.10">
    <property type="entry name" value="PPM-type phosphatase domain"/>
    <property type="match status" value="1"/>
</dbReference>
<protein>
    <recommendedName>
        <fullName evidence="6">GAF domain-containing protein</fullName>
    </recommendedName>
</protein>
<evidence type="ECO:0000313" key="4">
    <source>
        <dbReference type="EMBL" id="GIJ46603.1"/>
    </source>
</evidence>
<evidence type="ECO:0000259" key="3">
    <source>
        <dbReference type="SMART" id="SM00331"/>
    </source>
</evidence>
<dbReference type="Pfam" id="PF01590">
    <property type="entry name" value="GAF"/>
    <property type="match status" value="1"/>
</dbReference>
<dbReference type="SUPFAM" id="SSF55781">
    <property type="entry name" value="GAF domain-like"/>
    <property type="match status" value="2"/>
</dbReference>
<dbReference type="Gene3D" id="3.30.450.40">
    <property type="match status" value="2"/>
</dbReference>
<name>A0A8J4DRB4_9ACTN</name>
<keyword evidence="1" id="KW-0378">Hydrolase</keyword>
<sequence>MPGDPFVSPGGPSPRLSAAERLAVLRRSGLGAAADPFFDRFASMVRTVLDVPVALVTLVEADRQVFPGAFGLGEPWSAKRETPLSHSFCQHVVADAAPLVVTDARTDPRVAGNLAVPDLGVVGYAGMPLTDADGLVLGALCAIDHAPRQWTRRELDLLADLAAACSESLRLRIATARAEDGVEAARKAFARSDLLLRASVTLLRTTTHDDVVHAVRDLVTGTLDPAYVGLSLLDGAGQVVLRSGEYLPAPVAQRWSTYAFTERTPSALAARSGEPVLLPDLDAVAARAPETLDTFLELGWRSAASVPLPGAHRPIGSLTFVWKQAYTLDAAEQAVLSALAGYVAQALLRADHLFSREQVAATLQRAMLTELPEVAPFALAARYRPAARGEQVGGDWYDALPLSDGRLALAVGDVAGHDIQAATRMSQLRSVLRGYVVDRRESPSALLDRLDRAGRLLGERQMATAVLAFVRAGPTGYRLRWSNAGHPYPLLVTAGGAVGHLTGRDPLLGVLDGVGRTDHRRVLPPGSTVLLYTDGLLESRHHRYEERERVLVGRLADLARAPLPELLDTLLEEIGGADHEDDITLLALRVPEVGRAAGGAPAGQ</sequence>